<evidence type="ECO:0000313" key="2">
    <source>
        <dbReference type="EMBL" id="MQA54631.1"/>
    </source>
</evidence>
<dbReference type="InterPro" id="IPR037523">
    <property type="entry name" value="VOC_core"/>
</dbReference>
<sequence>MPLTCLLRCNDLSRTREHYQRILGFAVSDGAESTLLVQLQDCRLTFTEQDLWGSAPGCTGTLYFALEDVQAYFDSIKERADIAWPLQDMPYGTREFGIRDCNGYYLAFMQGQPVPG</sequence>
<dbReference type="AlphaFoldDB" id="A0A7X1U575"/>
<dbReference type="Pfam" id="PF00903">
    <property type="entry name" value="Glyoxalase"/>
    <property type="match status" value="1"/>
</dbReference>
<dbReference type="Gene3D" id="3.10.180.10">
    <property type="entry name" value="2,3-Dihydroxybiphenyl 1,2-Dioxygenase, domain 1"/>
    <property type="match status" value="1"/>
</dbReference>
<dbReference type="PROSITE" id="PS51819">
    <property type="entry name" value="VOC"/>
    <property type="match status" value="1"/>
</dbReference>
<accession>A0A7X1U575</accession>
<comment type="caution">
    <text evidence="2">The sequence shown here is derived from an EMBL/GenBank/DDBJ whole genome shotgun (WGS) entry which is preliminary data.</text>
</comment>
<gene>
    <name evidence="2" type="ORF">GDH07_15040</name>
</gene>
<protein>
    <submittedName>
        <fullName evidence="2">Bleomycin resistance family protein</fullName>
    </submittedName>
</protein>
<dbReference type="Proteomes" id="UP000486534">
    <property type="component" value="Unassembled WGS sequence"/>
</dbReference>
<dbReference type="EMBL" id="WHUV01000002">
    <property type="protein sequence ID" value="MQA54631.1"/>
    <property type="molecule type" value="Genomic_DNA"/>
</dbReference>
<proteinExistence type="predicted"/>
<dbReference type="InterPro" id="IPR004360">
    <property type="entry name" value="Glyas_Fos-R_dOase_dom"/>
</dbReference>
<evidence type="ECO:0000259" key="1">
    <source>
        <dbReference type="PROSITE" id="PS51819"/>
    </source>
</evidence>
<organism evidence="2 3">
    <name type="scientific">Pseudomonas piscis</name>
    <dbReference type="NCBI Taxonomy" id="2614538"/>
    <lineage>
        <taxon>Bacteria</taxon>
        <taxon>Pseudomonadati</taxon>
        <taxon>Pseudomonadota</taxon>
        <taxon>Gammaproteobacteria</taxon>
        <taxon>Pseudomonadales</taxon>
        <taxon>Pseudomonadaceae</taxon>
        <taxon>Pseudomonas</taxon>
    </lineage>
</organism>
<feature type="domain" description="VOC" evidence="1">
    <location>
        <begin position="1"/>
        <end position="111"/>
    </location>
</feature>
<evidence type="ECO:0000313" key="3">
    <source>
        <dbReference type="Proteomes" id="UP000486534"/>
    </source>
</evidence>
<dbReference type="InterPro" id="IPR029068">
    <property type="entry name" value="Glyas_Bleomycin-R_OHBP_Dase"/>
</dbReference>
<reference evidence="2 3" key="1">
    <citation type="submission" date="2019-10" db="EMBL/GenBank/DDBJ databases">
        <title>Pseudomonas dajingensis sp. nov., isolated from the profound head ulcers of farmed Murray cod (Maccullochella peelii peelii).</title>
        <authorList>
            <person name="Liu Y."/>
        </authorList>
    </citation>
    <scope>NUCLEOTIDE SEQUENCE [LARGE SCALE GENOMIC DNA]</scope>
    <source>
        <strain evidence="2 3">MC042</strain>
    </source>
</reference>
<dbReference type="SUPFAM" id="SSF54593">
    <property type="entry name" value="Glyoxalase/Bleomycin resistance protein/Dihydroxybiphenyl dioxygenase"/>
    <property type="match status" value="1"/>
</dbReference>
<name>A0A7X1U575_9PSED</name>